<evidence type="ECO:0000313" key="4">
    <source>
        <dbReference type="EMBL" id="QDT21706.1"/>
    </source>
</evidence>
<evidence type="ECO:0000313" key="5">
    <source>
        <dbReference type="Proteomes" id="UP000320421"/>
    </source>
</evidence>
<dbReference type="Pfam" id="PF07596">
    <property type="entry name" value="SBP_bac_10"/>
    <property type="match status" value="1"/>
</dbReference>
<dbReference type="InterPro" id="IPR027558">
    <property type="entry name" value="Pre_pil_HX9DG_C"/>
</dbReference>
<dbReference type="NCBIfam" id="TIGR04294">
    <property type="entry name" value="pre_pil_HX9DG"/>
    <property type="match status" value="1"/>
</dbReference>
<keyword evidence="1" id="KW-1133">Transmembrane helix</keyword>
<name>A0A517PQQ8_9PLAN</name>
<evidence type="ECO:0000256" key="1">
    <source>
        <dbReference type="SAM" id="Phobius"/>
    </source>
</evidence>
<dbReference type="Pfam" id="PF14237">
    <property type="entry name" value="GYF_2"/>
    <property type="match status" value="1"/>
</dbReference>
<sequence>MANWYVKRGSEIAGPLTQQRLKELATEGRIKDTDLIRKGEDGSFIEAHQIPGLLPDEDFETVSSSREPATKNNKSMLFIIAVLGGGGILVVLVLMALLLPAILSARDAARRSHSKNNLKMIAIGIHNYHDTHSVFPPGGTARTDGTPYHSWQTYILPFVDNAPLYNRVDFNEPWSAPQNQTLFQLQLPVYLNPQIKDKYTPAGLALSHYMANEKALNENSNLRIRNITDGTSNTILAFEAGDNFKAWGDPTNFGNPVDYIGSGAKSAFRGGSHVMLGDGAVRFVSENIDPGVLEALSTPAGGEIVGEF</sequence>
<dbReference type="InterPro" id="IPR045584">
    <property type="entry name" value="Pilin-like"/>
</dbReference>
<accession>A0A517PQQ8</accession>
<evidence type="ECO:0000259" key="2">
    <source>
        <dbReference type="Pfam" id="PF07596"/>
    </source>
</evidence>
<dbReference type="EMBL" id="CP036266">
    <property type="protein sequence ID" value="QDT21706.1"/>
    <property type="molecule type" value="Genomic_DNA"/>
</dbReference>
<dbReference type="PANTHER" id="PTHR30093">
    <property type="entry name" value="GENERAL SECRETION PATHWAY PROTEIN G"/>
    <property type="match status" value="1"/>
</dbReference>
<dbReference type="AlphaFoldDB" id="A0A517PQQ8"/>
<evidence type="ECO:0000259" key="3">
    <source>
        <dbReference type="Pfam" id="PF14237"/>
    </source>
</evidence>
<dbReference type="InterPro" id="IPR025640">
    <property type="entry name" value="GYF_2"/>
</dbReference>
<organism evidence="4 5">
    <name type="scientific">Gimesia chilikensis</name>
    <dbReference type="NCBI Taxonomy" id="2605989"/>
    <lineage>
        <taxon>Bacteria</taxon>
        <taxon>Pseudomonadati</taxon>
        <taxon>Planctomycetota</taxon>
        <taxon>Planctomycetia</taxon>
        <taxon>Planctomycetales</taxon>
        <taxon>Planctomycetaceae</taxon>
        <taxon>Gimesia</taxon>
    </lineage>
</organism>
<reference evidence="4 5" key="1">
    <citation type="submission" date="2019-02" db="EMBL/GenBank/DDBJ databases">
        <title>Deep-cultivation of Planctomycetes and their phenomic and genomic characterization uncovers novel biology.</title>
        <authorList>
            <person name="Wiegand S."/>
            <person name="Jogler M."/>
            <person name="Boedeker C."/>
            <person name="Pinto D."/>
            <person name="Vollmers J."/>
            <person name="Rivas-Marin E."/>
            <person name="Kohn T."/>
            <person name="Peeters S.H."/>
            <person name="Heuer A."/>
            <person name="Rast P."/>
            <person name="Oberbeckmann S."/>
            <person name="Bunk B."/>
            <person name="Jeske O."/>
            <person name="Meyerdierks A."/>
            <person name="Storesund J.E."/>
            <person name="Kallscheuer N."/>
            <person name="Luecker S."/>
            <person name="Lage O.M."/>
            <person name="Pohl T."/>
            <person name="Merkel B.J."/>
            <person name="Hornburger P."/>
            <person name="Mueller R.-W."/>
            <person name="Bruemmer F."/>
            <person name="Labrenz M."/>
            <person name="Spormann A.M."/>
            <person name="Op den Camp H."/>
            <person name="Overmann J."/>
            <person name="Amann R."/>
            <person name="Jetten M.S.M."/>
            <person name="Mascher T."/>
            <person name="Medema M.H."/>
            <person name="Devos D.P."/>
            <person name="Kaster A.-K."/>
            <person name="Ovreas L."/>
            <person name="Rohde M."/>
            <person name="Galperin M.Y."/>
            <person name="Jogler C."/>
        </authorList>
    </citation>
    <scope>NUCLEOTIDE SEQUENCE [LARGE SCALE GENOMIC DNA]</scope>
    <source>
        <strain evidence="4 5">HG66A1</strain>
    </source>
</reference>
<keyword evidence="1" id="KW-0472">Membrane</keyword>
<proteinExistence type="predicted"/>
<feature type="domain" description="DUF1559" evidence="2">
    <location>
        <begin position="104"/>
        <end position="241"/>
    </location>
</feature>
<keyword evidence="5" id="KW-1185">Reference proteome</keyword>
<protein>
    <submittedName>
        <fullName evidence="4">Uncharacterized protein</fullName>
    </submittedName>
</protein>
<keyword evidence="1" id="KW-0812">Transmembrane</keyword>
<dbReference type="PANTHER" id="PTHR30093:SF2">
    <property type="entry name" value="TYPE II SECRETION SYSTEM PROTEIN H"/>
    <property type="match status" value="1"/>
</dbReference>
<feature type="transmembrane region" description="Helical" evidence="1">
    <location>
        <begin position="76"/>
        <end position="103"/>
    </location>
</feature>
<dbReference type="InterPro" id="IPR011453">
    <property type="entry name" value="DUF1559"/>
</dbReference>
<dbReference type="OrthoDB" id="285651at2"/>
<dbReference type="SUPFAM" id="SSF54523">
    <property type="entry name" value="Pili subunits"/>
    <property type="match status" value="1"/>
</dbReference>
<gene>
    <name evidence="4" type="ORF">HG66A1_35090</name>
</gene>
<feature type="domain" description="GYF" evidence="3">
    <location>
        <begin position="4"/>
        <end position="53"/>
    </location>
</feature>
<dbReference type="RefSeq" id="WP_145186430.1">
    <property type="nucleotide sequence ID" value="NZ_CP036266.1"/>
</dbReference>
<dbReference type="Proteomes" id="UP000320421">
    <property type="component" value="Chromosome"/>
</dbReference>